<name>A0A059EY63_9MICR</name>
<evidence type="ECO:0000313" key="3">
    <source>
        <dbReference type="Proteomes" id="UP000030655"/>
    </source>
</evidence>
<evidence type="ECO:0000259" key="1">
    <source>
        <dbReference type="Pfam" id="PF07522"/>
    </source>
</evidence>
<dbReference type="HOGENOM" id="CLU_3337942_0_0_1"/>
<evidence type="ECO:0000313" key="2">
    <source>
        <dbReference type="EMBL" id="KCZ79646.1"/>
    </source>
</evidence>
<feature type="domain" description="DNA repair metallo-beta-lactamase" evidence="1">
    <location>
        <begin position="12"/>
        <end position="42"/>
    </location>
</feature>
<dbReference type="Pfam" id="PF07522">
    <property type="entry name" value="DRMBL"/>
    <property type="match status" value="1"/>
</dbReference>
<dbReference type="OrthoDB" id="262529at2759"/>
<dbReference type="Proteomes" id="UP000030655">
    <property type="component" value="Unassembled WGS sequence"/>
</dbReference>
<gene>
    <name evidence="2" type="ORF">H312_02952</name>
</gene>
<dbReference type="AlphaFoldDB" id="A0A059EY63"/>
<reference evidence="3" key="1">
    <citation type="submission" date="2013-02" db="EMBL/GenBank/DDBJ databases">
        <authorList>
            <consortium name="The Broad Institute Genome Sequencing Platform"/>
            <person name="Cuomo C."/>
            <person name="Becnel J."/>
            <person name="Sanscrainte N."/>
            <person name="Walker B."/>
            <person name="Young S.K."/>
            <person name="Zeng Q."/>
            <person name="Gargeya S."/>
            <person name="Fitzgerald M."/>
            <person name="Haas B."/>
            <person name="Abouelleil A."/>
            <person name="Alvarado L."/>
            <person name="Arachchi H.M."/>
            <person name="Berlin A.M."/>
            <person name="Chapman S.B."/>
            <person name="Dewar J."/>
            <person name="Goldberg J."/>
            <person name="Griggs A."/>
            <person name="Gujja S."/>
            <person name="Hansen M."/>
            <person name="Howarth C."/>
            <person name="Imamovic A."/>
            <person name="Larimer J."/>
            <person name="McCowan C."/>
            <person name="Murphy C."/>
            <person name="Neiman D."/>
            <person name="Pearson M."/>
            <person name="Priest M."/>
            <person name="Roberts A."/>
            <person name="Saif S."/>
            <person name="Shea T."/>
            <person name="Sisk P."/>
            <person name="Sykes S."/>
            <person name="Wortman J."/>
            <person name="Nusbaum C."/>
            <person name="Birren B."/>
        </authorList>
    </citation>
    <scope>NUCLEOTIDE SEQUENCE [LARGE SCALE GENOMIC DNA]</scope>
    <source>
        <strain evidence="3">PRA339</strain>
    </source>
</reference>
<reference evidence="2 3" key="2">
    <citation type="submission" date="2014-03" db="EMBL/GenBank/DDBJ databases">
        <title>The Genome Sequence of Anncaliia algerae insect isolate PRA339.</title>
        <authorList>
            <consortium name="The Broad Institute Genome Sequencing Platform"/>
            <consortium name="The Broad Institute Genome Sequencing Center for Infectious Disease"/>
            <person name="Cuomo C."/>
            <person name="Becnel J."/>
            <person name="Sanscrainte N."/>
            <person name="Walker B."/>
            <person name="Young S.K."/>
            <person name="Zeng Q."/>
            <person name="Gargeya S."/>
            <person name="Fitzgerald M."/>
            <person name="Haas B."/>
            <person name="Abouelleil A."/>
            <person name="Alvarado L."/>
            <person name="Arachchi H.M."/>
            <person name="Berlin A.M."/>
            <person name="Chapman S.B."/>
            <person name="Dewar J."/>
            <person name="Goldberg J."/>
            <person name="Griggs A."/>
            <person name="Gujja S."/>
            <person name="Hansen M."/>
            <person name="Howarth C."/>
            <person name="Imamovic A."/>
            <person name="Larimer J."/>
            <person name="McCowan C."/>
            <person name="Murphy C."/>
            <person name="Neiman D."/>
            <person name="Pearson M."/>
            <person name="Priest M."/>
            <person name="Roberts A."/>
            <person name="Saif S."/>
            <person name="Shea T."/>
            <person name="Sisk P."/>
            <person name="Sykes S."/>
            <person name="Wortman J."/>
            <person name="Nusbaum C."/>
            <person name="Birren B."/>
        </authorList>
    </citation>
    <scope>NUCLEOTIDE SEQUENCE [LARGE SCALE GENOMIC DNA]</scope>
    <source>
        <strain evidence="2 3">PRA339</strain>
    </source>
</reference>
<keyword evidence="3" id="KW-1185">Reference proteome</keyword>
<dbReference type="EMBL" id="KK365243">
    <property type="protein sequence ID" value="KCZ79646.1"/>
    <property type="molecule type" value="Genomic_DNA"/>
</dbReference>
<dbReference type="InterPro" id="IPR011084">
    <property type="entry name" value="DRMBL"/>
</dbReference>
<sequence length="45" mass="5464">MKNDNITVEVMFYRYSEHSSDNELNKFKETMHGEIINTVKHKQNY</sequence>
<proteinExistence type="predicted"/>
<accession>A0A059EY63</accession>
<protein>
    <recommendedName>
        <fullName evidence="1">DNA repair metallo-beta-lactamase domain-containing protein</fullName>
    </recommendedName>
</protein>
<dbReference type="VEuPathDB" id="MicrosporidiaDB:H312_02952"/>
<organism evidence="2 3">
    <name type="scientific">Anncaliia algerae PRA339</name>
    <dbReference type="NCBI Taxonomy" id="1288291"/>
    <lineage>
        <taxon>Eukaryota</taxon>
        <taxon>Fungi</taxon>
        <taxon>Fungi incertae sedis</taxon>
        <taxon>Microsporidia</taxon>
        <taxon>Tubulinosematoidea</taxon>
        <taxon>Tubulinosematidae</taxon>
        <taxon>Anncaliia</taxon>
    </lineage>
</organism>